<dbReference type="AlphaFoldDB" id="A0A151M5X2"/>
<keyword evidence="1" id="KW-0812">Transmembrane</keyword>
<evidence type="ECO:0000313" key="3">
    <source>
        <dbReference type="Proteomes" id="UP000050525"/>
    </source>
</evidence>
<evidence type="ECO:0000256" key="1">
    <source>
        <dbReference type="SAM" id="Phobius"/>
    </source>
</evidence>
<dbReference type="Proteomes" id="UP000050525">
    <property type="component" value="Unassembled WGS sequence"/>
</dbReference>
<name>A0A151M5X2_ALLMI</name>
<comment type="caution">
    <text evidence="2">The sequence shown here is derived from an EMBL/GenBank/DDBJ whole genome shotgun (WGS) entry which is preliminary data.</text>
</comment>
<proteinExistence type="predicted"/>
<reference evidence="2 3" key="1">
    <citation type="journal article" date="2012" name="Genome Biol.">
        <title>Sequencing three crocodilian genomes to illuminate the evolution of archosaurs and amniotes.</title>
        <authorList>
            <person name="St John J.A."/>
            <person name="Braun E.L."/>
            <person name="Isberg S.R."/>
            <person name="Miles L.G."/>
            <person name="Chong A.Y."/>
            <person name="Gongora J."/>
            <person name="Dalzell P."/>
            <person name="Moran C."/>
            <person name="Bed'hom B."/>
            <person name="Abzhanov A."/>
            <person name="Burgess S.C."/>
            <person name="Cooksey A.M."/>
            <person name="Castoe T.A."/>
            <person name="Crawford N.G."/>
            <person name="Densmore L.D."/>
            <person name="Drew J.C."/>
            <person name="Edwards S.V."/>
            <person name="Faircloth B.C."/>
            <person name="Fujita M.K."/>
            <person name="Greenwold M.J."/>
            <person name="Hoffmann F.G."/>
            <person name="Howard J.M."/>
            <person name="Iguchi T."/>
            <person name="Janes D.E."/>
            <person name="Khan S.Y."/>
            <person name="Kohno S."/>
            <person name="de Koning A.J."/>
            <person name="Lance S.L."/>
            <person name="McCarthy F.M."/>
            <person name="McCormack J.E."/>
            <person name="Merchant M.E."/>
            <person name="Peterson D.G."/>
            <person name="Pollock D.D."/>
            <person name="Pourmand N."/>
            <person name="Raney B.J."/>
            <person name="Roessler K.A."/>
            <person name="Sanford J.R."/>
            <person name="Sawyer R.H."/>
            <person name="Schmidt C.J."/>
            <person name="Triplett E.W."/>
            <person name="Tuberville T.D."/>
            <person name="Venegas-Anaya M."/>
            <person name="Howard J.T."/>
            <person name="Jarvis E.D."/>
            <person name="Guillette L.J.Jr."/>
            <person name="Glenn T.C."/>
            <person name="Green R.E."/>
            <person name="Ray D.A."/>
        </authorList>
    </citation>
    <scope>NUCLEOTIDE SEQUENCE [LARGE SCALE GENOMIC DNA]</scope>
    <source>
        <strain evidence="2">KSC_2009_1</strain>
    </source>
</reference>
<accession>A0A151M5X2</accession>
<keyword evidence="3" id="KW-1185">Reference proteome</keyword>
<feature type="transmembrane region" description="Helical" evidence="1">
    <location>
        <begin position="119"/>
        <end position="140"/>
    </location>
</feature>
<organism evidence="2 3">
    <name type="scientific">Alligator mississippiensis</name>
    <name type="common">American alligator</name>
    <dbReference type="NCBI Taxonomy" id="8496"/>
    <lineage>
        <taxon>Eukaryota</taxon>
        <taxon>Metazoa</taxon>
        <taxon>Chordata</taxon>
        <taxon>Craniata</taxon>
        <taxon>Vertebrata</taxon>
        <taxon>Euteleostomi</taxon>
        <taxon>Archelosauria</taxon>
        <taxon>Archosauria</taxon>
        <taxon>Crocodylia</taxon>
        <taxon>Alligatoridae</taxon>
        <taxon>Alligatorinae</taxon>
        <taxon>Alligator</taxon>
    </lineage>
</organism>
<evidence type="ECO:0000313" key="2">
    <source>
        <dbReference type="EMBL" id="KYO19914.1"/>
    </source>
</evidence>
<sequence>MEAKPLPQVGNIADPGTCPIIHRFVAPGVQATIPLHLPWASTALCKLDPRHVQCAWVLVLALGQAYYLDSAFQGHIVLHPLGLVIQDMTAEMEGEYQVLLGHNKTCLARVILTPVGHLFHYRFLLLLPGLLVMSVILLLWDWLIKVRSSTETHEGLTHMHRVPLL</sequence>
<protein>
    <submittedName>
        <fullName evidence="2">Uncharacterized protein</fullName>
    </submittedName>
</protein>
<dbReference type="EMBL" id="AKHW03006526">
    <property type="protein sequence ID" value="KYO19914.1"/>
    <property type="molecule type" value="Genomic_DNA"/>
</dbReference>
<keyword evidence="1" id="KW-1133">Transmembrane helix</keyword>
<gene>
    <name evidence="2" type="ORF">Y1Q_0006868</name>
</gene>
<keyword evidence="1" id="KW-0472">Membrane</keyword>